<dbReference type="GO" id="GO:0015276">
    <property type="term" value="F:ligand-gated monoatomic ion channel activity"/>
    <property type="evidence" value="ECO:0007669"/>
    <property type="project" value="InterPro"/>
</dbReference>
<dbReference type="PANTHER" id="PTHR35936">
    <property type="entry name" value="MEMBRANE-BOUND LYTIC MUREIN TRANSGLYCOSYLASE F"/>
    <property type="match status" value="1"/>
</dbReference>
<protein>
    <submittedName>
        <fullName evidence="5">Putative glutamine ABC transporter, periplasmic glutamine-binding protein GlnH</fullName>
    </submittedName>
</protein>
<dbReference type="EMBL" id="AXZF01000139">
    <property type="protein sequence ID" value="ERT66736.1"/>
    <property type="molecule type" value="Genomic_DNA"/>
</dbReference>
<dbReference type="InterPro" id="IPR001320">
    <property type="entry name" value="Iontro_rcpt_C"/>
</dbReference>
<evidence type="ECO:0000313" key="5">
    <source>
        <dbReference type="EMBL" id="ERT66736.1"/>
    </source>
</evidence>
<feature type="chain" id="PRO_5004689095" evidence="2">
    <location>
        <begin position="28"/>
        <end position="248"/>
    </location>
</feature>
<dbReference type="PANTHER" id="PTHR35936:SF17">
    <property type="entry name" value="ARGININE-BINDING EXTRACELLULAR PROTEIN ARTP"/>
    <property type="match status" value="1"/>
</dbReference>
<feature type="domain" description="Ionotropic glutamate receptor C-terminal" evidence="4">
    <location>
        <begin position="30"/>
        <end position="247"/>
    </location>
</feature>
<dbReference type="eggNOG" id="COG0834">
    <property type="taxonomic scope" value="Bacteria"/>
</dbReference>
<dbReference type="CDD" id="cd13624">
    <property type="entry name" value="PBP2_Arg_Lys_His"/>
    <property type="match status" value="1"/>
</dbReference>
<feature type="domain" description="Solute-binding protein family 3/N-terminal" evidence="3">
    <location>
        <begin position="30"/>
        <end position="248"/>
    </location>
</feature>
<evidence type="ECO:0000256" key="2">
    <source>
        <dbReference type="SAM" id="SignalP"/>
    </source>
</evidence>
<comment type="caution">
    <text evidence="5">The sequence shown here is derived from an EMBL/GenBank/DDBJ whole genome shotgun (WGS) entry which is preliminary data.</text>
</comment>
<dbReference type="Gene3D" id="3.40.190.10">
    <property type="entry name" value="Periplasmic binding protein-like II"/>
    <property type="match status" value="2"/>
</dbReference>
<feature type="signal peptide" evidence="2">
    <location>
        <begin position="1"/>
        <end position="27"/>
    </location>
</feature>
<keyword evidence="1 2" id="KW-0732">Signal</keyword>
<dbReference type="AlphaFoldDB" id="U7V5E9"/>
<dbReference type="SMART" id="SM00062">
    <property type="entry name" value="PBPb"/>
    <property type="match status" value="1"/>
</dbReference>
<dbReference type="SUPFAM" id="SSF53850">
    <property type="entry name" value="Periplasmic binding protein-like II"/>
    <property type="match status" value="1"/>
</dbReference>
<dbReference type="InterPro" id="IPR001638">
    <property type="entry name" value="Solute-binding_3/MltF_N"/>
</dbReference>
<dbReference type="GO" id="GO:0016020">
    <property type="term" value="C:membrane"/>
    <property type="evidence" value="ECO:0007669"/>
    <property type="project" value="InterPro"/>
</dbReference>
<proteinExistence type="predicted"/>
<evidence type="ECO:0000313" key="6">
    <source>
        <dbReference type="Proteomes" id="UP000017081"/>
    </source>
</evidence>
<sequence>MEGLTMKRNFSKMLFLSLLLLKTALYAQEKLYVGTDATEFPPFEYIENGEIKGFDIDLIKEIGKLLDKEIIIKNIQFDGLIPALQTGKLDIVIAGMTVTTEREKNINFSKPYYTSKQLLIMDKKTNLDTLQSLNGHKVGVVLGCTGDIIATEIQDFITIYRYNTTSESIMALNANKIHAVILDSEPAKNFVKNNPNLKYIDNELAREDYAIAVGKENLSLVKDINSALETLKSNGVFENLNKKYFVEN</sequence>
<gene>
    <name evidence="5" type="ORF">HMPREF0202_02551</name>
</gene>
<keyword evidence="6" id="KW-1185">Reference proteome</keyword>
<dbReference type="HOGENOM" id="CLU_019602_18_2_0"/>
<evidence type="ECO:0000256" key="1">
    <source>
        <dbReference type="ARBA" id="ARBA00022729"/>
    </source>
</evidence>
<evidence type="ECO:0000259" key="4">
    <source>
        <dbReference type="SMART" id="SM00079"/>
    </source>
</evidence>
<dbReference type="SMART" id="SM00079">
    <property type="entry name" value="PBPe"/>
    <property type="match status" value="1"/>
</dbReference>
<dbReference type="STRING" id="1319815.HMPREF0202_02551"/>
<dbReference type="Pfam" id="PF00497">
    <property type="entry name" value="SBP_bac_3"/>
    <property type="match status" value="1"/>
</dbReference>
<reference evidence="5 6" key="1">
    <citation type="submission" date="2013-08" db="EMBL/GenBank/DDBJ databases">
        <authorList>
            <person name="Weinstock G."/>
            <person name="Sodergren E."/>
            <person name="Wylie T."/>
            <person name="Fulton L."/>
            <person name="Fulton R."/>
            <person name="Fronick C."/>
            <person name="O'Laughlin M."/>
            <person name="Godfrey J."/>
            <person name="Miner T."/>
            <person name="Herter B."/>
            <person name="Appelbaum E."/>
            <person name="Cordes M."/>
            <person name="Lek S."/>
            <person name="Wollam A."/>
            <person name="Pepin K.H."/>
            <person name="Palsikar V.B."/>
            <person name="Mitreva M."/>
            <person name="Wilson R.K."/>
        </authorList>
    </citation>
    <scope>NUCLEOTIDE SEQUENCE [LARGE SCALE GENOMIC DNA]</scope>
    <source>
        <strain evidence="5 6">ATCC BAA-474</strain>
    </source>
</reference>
<organism evidence="5 6">
    <name type="scientific">Cetobacterium somerae ATCC BAA-474</name>
    <dbReference type="NCBI Taxonomy" id="1319815"/>
    <lineage>
        <taxon>Bacteria</taxon>
        <taxon>Fusobacteriati</taxon>
        <taxon>Fusobacteriota</taxon>
        <taxon>Fusobacteriia</taxon>
        <taxon>Fusobacteriales</taxon>
        <taxon>Fusobacteriaceae</taxon>
        <taxon>Cetobacterium</taxon>
    </lineage>
</organism>
<evidence type="ECO:0000259" key="3">
    <source>
        <dbReference type="SMART" id="SM00062"/>
    </source>
</evidence>
<accession>U7V5E9</accession>
<dbReference type="Proteomes" id="UP000017081">
    <property type="component" value="Unassembled WGS sequence"/>
</dbReference>
<name>U7V5E9_9FUSO</name>